<dbReference type="InterPro" id="IPR054722">
    <property type="entry name" value="PolX-like_BBD"/>
</dbReference>
<dbReference type="Gene3D" id="3.30.420.10">
    <property type="entry name" value="Ribonuclease H-like superfamily/Ribonuclease H"/>
    <property type="match status" value="1"/>
</dbReference>
<dbReference type="Proteomes" id="UP000829196">
    <property type="component" value="Unassembled WGS sequence"/>
</dbReference>
<name>A0A8T3A196_DENNO</name>
<dbReference type="SMART" id="SM00343">
    <property type="entry name" value="ZnF_C2HC"/>
    <property type="match status" value="1"/>
</dbReference>
<sequence>MDLDYAIRTERPPALTAESTIEQRANFEKWERSNRMSLMIMKHSIPDTIRGAMPEEENAKKFLSQIADRFVGSKKVEISTILSKLVSMRYKGKGNIREYIMEMSNLVTRLRALKLELSDDILVHLVLISIPAQFSPFKISYNTQKEKWTLNELIAQCVQEEERLKQEKIESAHLASSSHDFATKRKRNYKVKGPADKGTSQPKVQQKQDQVITCFFCKKTGHVKKDCPKYANWLVKKGKLLNLVCSEVNLALVPNHTWWIDTGATTHISVTMQGCLRSRVPTDAERFIYVGNGNKAPVKAVGLYRLYLESGCTLDLCETFYVPSFRRNLISISCLDKYGYSCSFGNGKFSLFQCSKVIGTGSLIDNLYKLDISASQINETLYINNFGTKRKLTDENSFMLWHKRLGHISKQRIERLVSDGILDSLDYTDFRICIECIKGKQTNIKKLGARKSLNVLELIHTDICGPFPTASWNGHQYFITFIDDYSRYGYIYLIHEKSESLDVFKIFKAEVENQLGKKIKAVKSDRGGEYYGRYDGSGEQRPGPFAKYLAECGIVPQYTMPGTPSQNGVAER</sequence>
<evidence type="ECO:0000259" key="3">
    <source>
        <dbReference type="PROSITE" id="PS50158"/>
    </source>
</evidence>
<dbReference type="GO" id="GO:0008270">
    <property type="term" value="F:zinc ion binding"/>
    <property type="evidence" value="ECO:0007669"/>
    <property type="project" value="UniProtKB-KW"/>
</dbReference>
<dbReference type="SUPFAM" id="SSF53098">
    <property type="entry name" value="Ribonuclease H-like"/>
    <property type="match status" value="1"/>
</dbReference>
<keyword evidence="2" id="KW-0862">Zinc</keyword>
<accession>A0A8T3A196</accession>
<dbReference type="PROSITE" id="PS50158">
    <property type="entry name" value="ZF_CCHC"/>
    <property type="match status" value="1"/>
</dbReference>
<dbReference type="PANTHER" id="PTHR42648">
    <property type="entry name" value="TRANSPOSASE, PUTATIVE-RELATED"/>
    <property type="match status" value="1"/>
</dbReference>
<organism evidence="5 6">
    <name type="scientific">Dendrobium nobile</name>
    <name type="common">Orchid</name>
    <dbReference type="NCBI Taxonomy" id="94219"/>
    <lineage>
        <taxon>Eukaryota</taxon>
        <taxon>Viridiplantae</taxon>
        <taxon>Streptophyta</taxon>
        <taxon>Embryophyta</taxon>
        <taxon>Tracheophyta</taxon>
        <taxon>Spermatophyta</taxon>
        <taxon>Magnoliopsida</taxon>
        <taxon>Liliopsida</taxon>
        <taxon>Asparagales</taxon>
        <taxon>Orchidaceae</taxon>
        <taxon>Epidendroideae</taxon>
        <taxon>Malaxideae</taxon>
        <taxon>Dendrobiinae</taxon>
        <taxon>Dendrobium</taxon>
    </lineage>
</organism>
<dbReference type="PANTHER" id="PTHR42648:SF28">
    <property type="entry name" value="TRANSPOSON-ENCODED PROTEIN WITH RIBONUCLEASE H-LIKE AND RETROVIRUS ZINC FINGER-LIKE DOMAINS"/>
    <property type="match status" value="1"/>
</dbReference>
<dbReference type="InterPro" id="IPR001584">
    <property type="entry name" value="Integrase_cat-core"/>
</dbReference>
<dbReference type="Pfam" id="PF14223">
    <property type="entry name" value="Retrotran_gag_2"/>
    <property type="match status" value="1"/>
</dbReference>
<dbReference type="Pfam" id="PF13976">
    <property type="entry name" value="gag_pre-integrs"/>
    <property type="match status" value="1"/>
</dbReference>
<dbReference type="Pfam" id="PF00665">
    <property type="entry name" value="rve"/>
    <property type="match status" value="1"/>
</dbReference>
<dbReference type="InterPro" id="IPR025724">
    <property type="entry name" value="GAG-pre-integrase_dom"/>
</dbReference>
<dbReference type="Pfam" id="PF00098">
    <property type="entry name" value="zf-CCHC"/>
    <property type="match status" value="1"/>
</dbReference>
<dbReference type="InterPro" id="IPR039537">
    <property type="entry name" value="Retrotran_Ty1/copia-like"/>
</dbReference>
<reference evidence="5" key="1">
    <citation type="journal article" date="2022" name="Front. Genet.">
        <title>Chromosome-Scale Assembly of the Dendrobium nobile Genome Provides Insights Into the Molecular Mechanism of the Biosynthesis of the Medicinal Active Ingredient of Dendrobium.</title>
        <authorList>
            <person name="Xu Q."/>
            <person name="Niu S.-C."/>
            <person name="Li K.-L."/>
            <person name="Zheng P.-J."/>
            <person name="Zhang X.-J."/>
            <person name="Jia Y."/>
            <person name="Liu Y."/>
            <person name="Niu Y.-X."/>
            <person name="Yu L.-H."/>
            <person name="Chen D.-F."/>
            <person name="Zhang G.-Q."/>
        </authorList>
    </citation>
    <scope>NUCLEOTIDE SEQUENCE</scope>
    <source>
        <tissue evidence="5">Leaf</tissue>
    </source>
</reference>
<feature type="domain" description="Integrase catalytic" evidence="4">
    <location>
        <begin position="447"/>
        <end position="572"/>
    </location>
</feature>
<dbReference type="InterPro" id="IPR001878">
    <property type="entry name" value="Znf_CCHC"/>
</dbReference>
<evidence type="ECO:0000313" key="6">
    <source>
        <dbReference type="Proteomes" id="UP000829196"/>
    </source>
</evidence>
<dbReference type="InterPro" id="IPR012337">
    <property type="entry name" value="RNaseH-like_sf"/>
</dbReference>
<comment type="caution">
    <text evidence="5">The sequence shown here is derived from an EMBL/GenBank/DDBJ whole genome shotgun (WGS) entry which is preliminary data.</text>
</comment>
<dbReference type="OrthoDB" id="653951at2759"/>
<dbReference type="GO" id="GO:0003676">
    <property type="term" value="F:nucleic acid binding"/>
    <property type="evidence" value="ECO:0007669"/>
    <property type="project" value="InterPro"/>
</dbReference>
<dbReference type="InterPro" id="IPR036875">
    <property type="entry name" value="Znf_CCHC_sf"/>
</dbReference>
<evidence type="ECO:0000259" key="4">
    <source>
        <dbReference type="PROSITE" id="PS50994"/>
    </source>
</evidence>
<dbReference type="Pfam" id="PF22936">
    <property type="entry name" value="Pol_BBD"/>
    <property type="match status" value="1"/>
</dbReference>
<gene>
    <name evidence="5" type="ORF">KFK09_027704</name>
</gene>
<evidence type="ECO:0008006" key="7">
    <source>
        <dbReference type="Google" id="ProtNLM"/>
    </source>
</evidence>
<keyword evidence="2" id="KW-0863">Zinc-finger</keyword>
<dbReference type="SUPFAM" id="SSF57756">
    <property type="entry name" value="Retrovirus zinc finger-like domains"/>
    <property type="match status" value="1"/>
</dbReference>
<keyword evidence="1" id="KW-0645">Protease</keyword>
<dbReference type="GO" id="GO:0006508">
    <property type="term" value="P:proteolysis"/>
    <property type="evidence" value="ECO:0007669"/>
    <property type="project" value="UniProtKB-KW"/>
</dbReference>
<feature type="domain" description="CCHC-type" evidence="3">
    <location>
        <begin position="214"/>
        <end position="229"/>
    </location>
</feature>
<keyword evidence="2" id="KW-0479">Metal-binding</keyword>
<dbReference type="GO" id="GO:0008233">
    <property type="term" value="F:peptidase activity"/>
    <property type="evidence" value="ECO:0007669"/>
    <property type="project" value="UniProtKB-KW"/>
</dbReference>
<dbReference type="PROSITE" id="PS50994">
    <property type="entry name" value="INTEGRASE"/>
    <property type="match status" value="1"/>
</dbReference>
<proteinExistence type="predicted"/>
<dbReference type="GO" id="GO:0015074">
    <property type="term" value="P:DNA integration"/>
    <property type="evidence" value="ECO:0007669"/>
    <property type="project" value="InterPro"/>
</dbReference>
<protein>
    <recommendedName>
        <fullName evidence="7">Retrovirus-related Pol polyprotein from transposon TNT 1-94</fullName>
    </recommendedName>
</protein>
<dbReference type="EMBL" id="JAGYWB010000019">
    <property type="protein sequence ID" value="KAI0487881.1"/>
    <property type="molecule type" value="Genomic_DNA"/>
</dbReference>
<keyword evidence="6" id="KW-1185">Reference proteome</keyword>
<evidence type="ECO:0000313" key="5">
    <source>
        <dbReference type="EMBL" id="KAI0487881.1"/>
    </source>
</evidence>
<evidence type="ECO:0000256" key="2">
    <source>
        <dbReference type="PROSITE-ProRule" id="PRU00047"/>
    </source>
</evidence>
<dbReference type="AlphaFoldDB" id="A0A8T3A196"/>
<dbReference type="Gene3D" id="4.10.60.10">
    <property type="entry name" value="Zinc finger, CCHC-type"/>
    <property type="match status" value="1"/>
</dbReference>
<dbReference type="InterPro" id="IPR036397">
    <property type="entry name" value="RNaseH_sf"/>
</dbReference>
<evidence type="ECO:0000256" key="1">
    <source>
        <dbReference type="ARBA" id="ARBA00022670"/>
    </source>
</evidence>
<keyword evidence="1" id="KW-0378">Hydrolase</keyword>